<dbReference type="PANTHER" id="PTHR31704">
    <property type="entry name" value="MYB/SANT-LIKE DNA-BINDING DOMAIN PROTEIN-RELATED"/>
    <property type="match status" value="1"/>
</dbReference>
<protein>
    <recommendedName>
        <fullName evidence="3">Myb/SANT-like domain-containing protein</fullName>
    </recommendedName>
</protein>
<dbReference type="EMBL" id="NKXS01000120">
    <property type="protein sequence ID" value="PIN26265.1"/>
    <property type="molecule type" value="Genomic_DNA"/>
</dbReference>
<dbReference type="AlphaFoldDB" id="A0A2G9I935"/>
<organism evidence="1 2">
    <name type="scientific">Handroanthus impetiginosus</name>
    <dbReference type="NCBI Taxonomy" id="429701"/>
    <lineage>
        <taxon>Eukaryota</taxon>
        <taxon>Viridiplantae</taxon>
        <taxon>Streptophyta</taxon>
        <taxon>Embryophyta</taxon>
        <taxon>Tracheophyta</taxon>
        <taxon>Spermatophyta</taxon>
        <taxon>Magnoliopsida</taxon>
        <taxon>eudicotyledons</taxon>
        <taxon>Gunneridae</taxon>
        <taxon>Pentapetalae</taxon>
        <taxon>asterids</taxon>
        <taxon>lamiids</taxon>
        <taxon>Lamiales</taxon>
        <taxon>Bignoniaceae</taxon>
        <taxon>Crescentiina</taxon>
        <taxon>Tabebuia alliance</taxon>
        <taxon>Handroanthus</taxon>
    </lineage>
</organism>
<evidence type="ECO:0008006" key="3">
    <source>
        <dbReference type="Google" id="ProtNLM"/>
    </source>
</evidence>
<reference evidence="2" key="1">
    <citation type="journal article" date="2018" name="Gigascience">
        <title>Genome assembly of the Pink Ipe (Handroanthus impetiginosus, Bignoniaceae), a highly valued, ecologically keystone Neotropical timber forest tree.</title>
        <authorList>
            <person name="Silva-Junior O.B."/>
            <person name="Grattapaglia D."/>
            <person name="Novaes E."/>
            <person name="Collevatti R.G."/>
        </authorList>
    </citation>
    <scope>NUCLEOTIDE SEQUENCE [LARGE SCALE GENOMIC DNA]</scope>
    <source>
        <strain evidence="2">cv. UFG-1</strain>
    </source>
</reference>
<proteinExistence type="predicted"/>
<comment type="caution">
    <text evidence="1">The sequence shown here is derived from an EMBL/GenBank/DDBJ whole genome shotgun (WGS) entry which is preliminary data.</text>
</comment>
<sequence length="224" mass="25934">MENQDKRNKGLALNANVGKSTSKIVTKINEASEGRSSVRWDLFLSLKFIELCEDEIGKENRPNSHFNVNGWKNLETGVGWNPIKNSLDAFDEWWERKIKENSDYSKFRNKDLSLIWFRYDTLFCDVAAMGERARALSQRSGNEIDSYEEMLEDNGESNNQKEEQVHIGDSDDTENIKISDYNVNSKTKKTNSVSNEIFHWKPLKGATCKFLKSSYSSLKRKKVW</sequence>
<dbReference type="STRING" id="429701.A0A2G9I935"/>
<evidence type="ECO:0000313" key="2">
    <source>
        <dbReference type="Proteomes" id="UP000231279"/>
    </source>
</evidence>
<name>A0A2G9I935_9LAMI</name>
<dbReference type="PANTHER" id="PTHR31704:SF37">
    <property type="entry name" value="HEAT SHOCK PROTEIN"/>
    <property type="match status" value="1"/>
</dbReference>
<evidence type="ECO:0000313" key="1">
    <source>
        <dbReference type="EMBL" id="PIN26265.1"/>
    </source>
</evidence>
<dbReference type="OrthoDB" id="1732802at2759"/>
<gene>
    <name evidence="1" type="ORF">CDL12_00983</name>
</gene>
<accession>A0A2G9I935</accession>
<dbReference type="Proteomes" id="UP000231279">
    <property type="component" value="Unassembled WGS sequence"/>
</dbReference>
<keyword evidence="2" id="KW-1185">Reference proteome</keyword>